<feature type="transmembrane region" description="Helical" evidence="7">
    <location>
        <begin position="21"/>
        <end position="42"/>
    </location>
</feature>
<organism evidence="10 11">
    <name type="scientific">Tetracentron sinense</name>
    <name type="common">Spur-leaf</name>
    <dbReference type="NCBI Taxonomy" id="13715"/>
    <lineage>
        <taxon>Eukaryota</taxon>
        <taxon>Viridiplantae</taxon>
        <taxon>Streptophyta</taxon>
        <taxon>Embryophyta</taxon>
        <taxon>Tracheophyta</taxon>
        <taxon>Spermatophyta</taxon>
        <taxon>Magnoliopsida</taxon>
        <taxon>Trochodendrales</taxon>
        <taxon>Trochodendraceae</taxon>
        <taxon>Tetracentron</taxon>
    </lineage>
</organism>
<feature type="domain" description="Reverse transcriptase zinc-binding" evidence="9">
    <location>
        <begin position="286"/>
        <end position="374"/>
    </location>
</feature>
<dbReference type="Pfam" id="PF13966">
    <property type="entry name" value="zf-RVT"/>
    <property type="match status" value="1"/>
</dbReference>
<dbReference type="AlphaFoldDB" id="A0A834ZTI8"/>
<keyword evidence="7" id="KW-0812">Transmembrane</keyword>
<evidence type="ECO:0000313" key="10">
    <source>
        <dbReference type="EMBL" id="KAF8411480.1"/>
    </source>
</evidence>
<comment type="caution">
    <text evidence="10">The sequence shown here is derived from an EMBL/GenBank/DDBJ whole genome shotgun (WGS) entry which is preliminary data.</text>
</comment>
<dbReference type="FunFam" id="3.40.50.150:FF:000144">
    <property type="entry name" value="Putative methyltransferase, chloroplastic"/>
    <property type="match status" value="1"/>
</dbReference>
<dbReference type="PANTHER" id="PTHR43591:SF46">
    <property type="entry name" value="OS08G0411200 PROTEIN"/>
    <property type="match status" value="1"/>
</dbReference>
<gene>
    <name evidence="10" type="ORF">HHK36_004032</name>
</gene>
<protein>
    <recommendedName>
        <fullName evidence="12">Methyltransferase type 11 domain-containing protein</fullName>
    </recommendedName>
</protein>
<keyword evidence="4" id="KW-0808">Transferase</keyword>
<evidence type="ECO:0000256" key="2">
    <source>
        <dbReference type="ARBA" id="ARBA00022603"/>
    </source>
</evidence>
<evidence type="ECO:0008006" key="12">
    <source>
        <dbReference type="Google" id="ProtNLM"/>
    </source>
</evidence>
<dbReference type="GO" id="GO:0008757">
    <property type="term" value="F:S-adenosylmethionine-dependent methyltransferase activity"/>
    <property type="evidence" value="ECO:0007669"/>
    <property type="project" value="InterPro"/>
</dbReference>
<name>A0A834ZTI8_TETSI</name>
<dbReference type="GO" id="GO:0032259">
    <property type="term" value="P:methylation"/>
    <property type="evidence" value="ECO:0007669"/>
    <property type="project" value="UniProtKB-KW"/>
</dbReference>
<evidence type="ECO:0000313" key="11">
    <source>
        <dbReference type="Proteomes" id="UP000655225"/>
    </source>
</evidence>
<dbReference type="InterPro" id="IPR026960">
    <property type="entry name" value="RVT-Znf"/>
</dbReference>
<accession>A0A834ZTI8</accession>
<evidence type="ECO:0000259" key="8">
    <source>
        <dbReference type="Pfam" id="PF08241"/>
    </source>
</evidence>
<sequence>MKTQEIKEAMVGAYLLPTKGLNPFVISLLALVIYALDVVEILSRSGNSVLWNLDGRSLNSETKLSSSSSSIQLVWDCLVIMGWVVLFLGVLGLSRSEDFLIEIEPGLVEFEILDVELELFEVELSFLISVFLRILVVEEFEPFEVELSFLNWGLLRILVVAGAVVVFVELLTKAHSSYTWRSVTKGRELLKRGLRWVLGNGRTVKFWTDVWIGNAPLSTVALGPIMAEDMEKFVVEYVNEHGEWNWDVIGALLPTATQLHIHAVRVFPSLALEDRLVWCGSNSGSFTTSSAYKLLIGSSSTELGYDTSWTKIWKLPGPPRVKFFLWLVRQDKLLTNYARRIRTLTQDSRCPSCGSDVEDTLHVLRDCPRAKAVWLPLSPFQNPVLSEKEVSTDKNILACPICYDPLIWNGNPGLTVESTPGSNYRCSTCKKAYYRNESHLDLTVASGAKEYGESMPASTEIFRSGGFSLLKMRNSGSSKIVGRGDVNVETSSTLALLLLSSPLVSNTWIPNCHILNHVIDATLYAARTPLVSFLYERGWRQSFVWGGFPGPEKEFEMTKDYLKPVLGGNIIDASCGSGLFSRLFAKSGLFSLVVALDFSENMLRQCYEFIKQEEGFPKENLILVRADISRLPFVSSSVDAVHAGAALHCWPSPSAAVAEISRVLRPGGMFVATTYILDGPFAALPVLRILRQYIGQISSSHIFLSERELEDLCKLCGLVGFTRMRNGPFVIISATKPS</sequence>
<keyword evidence="11" id="KW-1185">Reference proteome</keyword>
<keyword evidence="5" id="KW-0809">Transit peptide</keyword>
<dbReference type="InterPro" id="IPR029063">
    <property type="entry name" value="SAM-dependent_MTases_sf"/>
</dbReference>
<keyword evidence="3" id="KW-0934">Plastid</keyword>
<evidence type="ECO:0000256" key="4">
    <source>
        <dbReference type="ARBA" id="ARBA00022679"/>
    </source>
</evidence>
<feature type="transmembrane region" description="Helical" evidence="7">
    <location>
        <begin position="149"/>
        <end position="171"/>
    </location>
</feature>
<dbReference type="PANTHER" id="PTHR43591">
    <property type="entry name" value="METHYLTRANSFERASE"/>
    <property type="match status" value="1"/>
</dbReference>
<keyword evidence="7" id="KW-0472">Membrane</keyword>
<dbReference type="GO" id="GO:0010287">
    <property type="term" value="C:plastoglobule"/>
    <property type="evidence" value="ECO:0007669"/>
    <property type="project" value="UniProtKB-SubCell"/>
</dbReference>
<keyword evidence="1" id="KW-0150">Chloroplast</keyword>
<evidence type="ECO:0000256" key="1">
    <source>
        <dbReference type="ARBA" id="ARBA00022528"/>
    </source>
</evidence>
<proteinExistence type="predicted"/>
<feature type="domain" description="Methyltransferase type 11" evidence="8">
    <location>
        <begin position="572"/>
        <end position="671"/>
    </location>
</feature>
<dbReference type="Proteomes" id="UP000655225">
    <property type="component" value="Unassembled WGS sequence"/>
</dbReference>
<reference evidence="10 11" key="1">
    <citation type="submission" date="2020-04" db="EMBL/GenBank/DDBJ databases">
        <title>Plant Genome Project.</title>
        <authorList>
            <person name="Zhang R.-G."/>
        </authorList>
    </citation>
    <scope>NUCLEOTIDE SEQUENCE [LARGE SCALE GENOMIC DNA]</scope>
    <source>
        <strain evidence="10">YNK0</strain>
        <tissue evidence="10">Leaf</tissue>
    </source>
</reference>
<dbReference type="SUPFAM" id="SSF53335">
    <property type="entry name" value="S-adenosyl-L-methionine-dependent methyltransferases"/>
    <property type="match status" value="1"/>
</dbReference>
<evidence type="ECO:0000256" key="7">
    <source>
        <dbReference type="SAM" id="Phobius"/>
    </source>
</evidence>
<evidence type="ECO:0000256" key="3">
    <source>
        <dbReference type="ARBA" id="ARBA00022640"/>
    </source>
</evidence>
<evidence type="ECO:0000259" key="9">
    <source>
        <dbReference type="Pfam" id="PF13966"/>
    </source>
</evidence>
<comment type="subcellular location">
    <subcellularLocation>
        <location evidence="6">Plastid</location>
        <location evidence="6">Chloroplast</location>
        <location evidence="6">Plastoglobule</location>
    </subcellularLocation>
</comment>
<feature type="transmembrane region" description="Helical" evidence="7">
    <location>
        <begin position="73"/>
        <end position="94"/>
    </location>
</feature>
<dbReference type="Pfam" id="PF08241">
    <property type="entry name" value="Methyltransf_11"/>
    <property type="match status" value="1"/>
</dbReference>
<dbReference type="CDD" id="cd02440">
    <property type="entry name" value="AdoMet_MTases"/>
    <property type="match status" value="1"/>
</dbReference>
<keyword evidence="2" id="KW-0489">Methyltransferase</keyword>
<dbReference type="OrthoDB" id="10017101at2759"/>
<dbReference type="Gene3D" id="3.40.50.150">
    <property type="entry name" value="Vaccinia Virus protein VP39"/>
    <property type="match status" value="1"/>
</dbReference>
<keyword evidence="7" id="KW-1133">Transmembrane helix</keyword>
<dbReference type="InterPro" id="IPR013216">
    <property type="entry name" value="Methyltransf_11"/>
</dbReference>
<dbReference type="EMBL" id="JABCRI010000002">
    <property type="protein sequence ID" value="KAF8411480.1"/>
    <property type="molecule type" value="Genomic_DNA"/>
</dbReference>
<evidence type="ECO:0000256" key="6">
    <source>
        <dbReference type="ARBA" id="ARBA00060463"/>
    </source>
</evidence>
<evidence type="ECO:0000256" key="5">
    <source>
        <dbReference type="ARBA" id="ARBA00022946"/>
    </source>
</evidence>